<dbReference type="EMBL" id="JACGWN010000004">
    <property type="protein sequence ID" value="KAL0453961.1"/>
    <property type="molecule type" value="Genomic_DNA"/>
</dbReference>
<dbReference type="SUPFAM" id="SSF53098">
    <property type="entry name" value="Ribonuclease H-like"/>
    <property type="match status" value="1"/>
</dbReference>
<evidence type="ECO:0000313" key="2">
    <source>
        <dbReference type="EMBL" id="KAL0453961.1"/>
    </source>
</evidence>
<dbReference type="CDD" id="cd09279">
    <property type="entry name" value="RNase_HI_like"/>
    <property type="match status" value="1"/>
</dbReference>
<proteinExistence type="predicted"/>
<accession>A0AAW2XMM2</accession>
<dbReference type="Gene3D" id="1.10.340.70">
    <property type="match status" value="1"/>
</dbReference>
<dbReference type="PANTHER" id="PTHR48475">
    <property type="entry name" value="RIBONUCLEASE H"/>
    <property type="match status" value="1"/>
</dbReference>
<dbReference type="Pfam" id="PF17921">
    <property type="entry name" value="Integrase_H2C2"/>
    <property type="match status" value="1"/>
</dbReference>
<dbReference type="GO" id="GO:0004523">
    <property type="term" value="F:RNA-DNA hybrid ribonuclease activity"/>
    <property type="evidence" value="ECO:0007669"/>
    <property type="project" value="InterPro"/>
</dbReference>
<dbReference type="InterPro" id="IPR036397">
    <property type="entry name" value="RNaseH_sf"/>
</dbReference>
<dbReference type="InterPro" id="IPR012337">
    <property type="entry name" value="RNaseH-like_sf"/>
</dbReference>
<dbReference type="Gene3D" id="3.30.420.10">
    <property type="entry name" value="Ribonuclease H-like superfamily/Ribonuclease H"/>
    <property type="match status" value="1"/>
</dbReference>
<dbReference type="InterPro" id="IPR002156">
    <property type="entry name" value="RNaseH_domain"/>
</dbReference>
<dbReference type="PROSITE" id="PS50879">
    <property type="entry name" value="RNASE_H_1"/>
    <property type="match status" value="1"/>
</dbReference>
<reference evidence="2" key="1">
    <citation type="submission" date="2020-06" db="EMBL/GenBank/DDBJ databases">
        <authorList>
            <person name="Li T."/>
            <person name="Hu X."/>
            <person name="Zhang T."/>
            <person name="Song X."/>
            <person name="Zhang H."/>
            <person name="Dai N."/>
            <person name="Sheng W."/>
            <person name="Hou X."/>
            <person name="Wei L."/>
        </authorList>
    </citation>
    <scope>NUCLEOTIDE SEQUENCE</scope>
    <source>
        <strain evidence="2">KEN1</strain>
        <tissue evidence="2">Leaf</tissue>
    </source>
</reference>
<reference evidence="2" key="2">
    <citation type="journal article" date="2024" name="Plant">
        <title>Genomic evolution and insights into agronomic trait innovations of Sesamum species.</title>
        <authorList>
            <person name="Miao H."/>
            <person name="Wang L."/>
            <person name="Qu L."/>
            <person name="Liu H."/>
            <person name="Sun Y."/>
            <person name="Le M."/>
            <person name="Wang Q."/>
            <person name="Wei S."/>
            <person name="Zheng Y."/>
            <person name="Lin W."/>
            <person name="Duan Y."/>
            <person name="Cao H."/>
            <person name="Xiong S."/>
            <person name="Wang X."/>
            <person name="Wei L."/>
            <person name="Li C."/>
            <person name="Ma Q."/>
            <person name="Ju M."/>
            <person name="Zhao R."/>
            <person name="Li G."/>
            <person name="Mu C."/>
            <person name="Tian Q."/>
            <person name="Mei H."/>
            <person name="Zhang T."/>
            <person name="Gao T."/>
            <person name="Zhang H."/>
        </authorList>
    </citation>
    <scope>NUCLEOTIDE SEQUENCE</scope>
    <source>
        <strain evidence="2">KEN1</strain>
    </source>
</reference>
<name>A0AAW2XMM2_9LAMI</name>
<feature type="domain" description="RNase H type-1" evidence="1">
    <location>
        <begin position="11"/>
        <end position="140"/>
    </location>
</feature>
<gene>
    <name evidence="2" type="ORF">Slati_1374200</name>
</gene>
<evidence type="ECO:0000259" key="1">
    <source>
        <dbReference type="PROSITE" id="PS50879"/>
    </source>
</evidence>
<protein>
    <recommendedName>
        <fullName evidence="1">RNase H type-1 domain-containing protein</fullName>
    </recommendedName>
</protein>
<dbReference type="AlphaFoldDB" id="A0AAW2XMM2"/>
<dbReference type="PANTHER" id="PTHR48475:SF2">
    <property type="entry name" value="RIBONUCLEASE H"/>
    <property type="match status" value="1"/>
</dbReference>
<comment type="caution">
    <text evidence="2">The sequence shown here is derived from an EMBL/GenBank/DDBJ whole genome shotgun (WGS) entry which is preliminary data.</text>
</comment>
<sequence length="315" mass="35780">MAEMSIKDASQDQRWLLHVDGSSTTQGSSAGIVITTPQGEDLEFAIKFIFKASNNEAEYEALVIGMRMAHEAGAGHLLAYSDSQLVVKQVEGTYEAKEESMIQYLQQITDLKSKFHHFQIIQIPREENAKADSLSKLASSLEDCRIRHITIHYLLEVRTPLTVQPITTGEDWRTPIIKWIEEGLLPKNRWEASRLKTRVTRFIMQEDILYKKSYIHPLLRCLSTEEGIHILQEIHSGCCGAHAGTRILANKTLRAEYFWPTMKQDAIRLVSKCERCQKHSSLIHQPAEPLTTMLSPCPFMQWGINIVGPFPLGSH</sequence>
<dbReference type="Pfam" id="PF13456">
    <property type="entry name" value="RVT_3"/>
    <property type="match status" value="1"/>
</dbReference>
<dbReference type="GO" id="GO:0003676">
    <property type="term" value="F:nucleic acid binding"/>
    <property type="evidence" value="ECO:0007669"/>
    <property type="project" value="InterPro"/>
</dbReference>
<organism evidence="2">
    <name type="scientific">Sesamum latifolium</name>
    <dbReference type="NCBI Taxonomy" id="2727402"/>
    <lineage>
        <taxon>Eukaryota</taxon>
        <taxon>Viridiplantae</taxon>
        <taxon>Streptophyta</taxon>
        <taxon>Embryophyta</taxon>
        <taxon>Tracheophyta</taxon>
        <taxon>Spermatophyta</taxon>
        <taxon>Magnoliopsida</taxon>
        <taxon>eudicotyledons</taxon>
        <taxon>Gunneridae</taxon>
        <taxon>Pentapetalae</taxon>
        <taxon>asterids</taxon>
        <taxon>lamiids</taxon>
        <taxon>Lamiales</taxon>
        <taxon>Pedaliaceae</taxon>
        <taxon>Sesamum</taxon>
    </lineage>
</organism>
<dbReference type="InterPro" id="IPR041588">
    <property type="entry name" value="Integrase_H2C2"/>
</dbReference>